<dbReference type="InterPro" id="IPR036388">
    <property type="entry name" value="WH-like_DNA-bd_sf"/>
</dbReference>
<gene>
    <name evidence="6" type="ORF">TOPH_07113</name>
</gene>
<feature type="domain" description="O-methyltransferase C-terminal" evidence="5">
    <location>
        <begin position="227"/>
        <end position="382"/>
    </location>
</feature>
<evidence type="ECO:0000259" key="5">
    <source>
        <dbReference type="Pfam" id="PF00891"/>
    </source>
</evidence>
<dbReference type="Proteomes" id="UP000036947">
    <property type="component" value="Unassembled WGS sequence"/>
</dbReference>
<dbReference type="PANTHER" id="PTHR43712:SF8">
    <property type="entry name" value="O-METHYLTRANSFERASE AF390-400"/>
    <property type="match status" value="1"/>
</dbReference>
<evidence type="ECO:0000256" key="3">
    <source>
        <dbReference type="ARBA" id="ARBA00022691"/>
    </source>
</evidence>
<dbReference type="InterPro" id="IPR001077">
    <property type="entry name" value="COMT_C"/>
</dbReference>
<dbReference type="OrthoDB" id="2410195at2759"/>
<accession>A0A0L0N2E1</accession>
<dbReference type="InterPro" id="IPR029063">
    <property type="entry name" value="SAM-dependent_MTases_sf"/>
</dbReference>
<dbReference type="GO" id="GO:0032259">
    <property type="term" value="P:methylation"/>
    <property type="evidence" value="ECO:0007669"/>
    <property type="project" value="UniProtKB-KW"/>
</dbReference>
<proteinExistence type="predicted"/>
<evidence type="ECO:0000256" key="1">
    <source>
        <dbReference type="ARBA" id="ARBA00022603"/>
    </source>
</evidence>
<keyword evidence="1 6" id="KW-0489">Methyltransferase</keyword>
<evidence type="ECO:0000256" key="4">
    <source>
        <dbReference type="PIRSR" id="PIRSR005739-1"/>
    </source>
</evidence>
<dbReference type="EMBL" id="LFRF01000027">
    <property type="protein sequence ID" value="KND88247.1"/>
    <property type="molecule type" value="Genomic_DNA"/>
</dbReference>
<dbReference type="InterPro" id="IPR016461">
    <property type="entry name" value="COMT-like"/>
</dbReference>
<name>A0A0L0N2E1_TOLOC</name>
<dbReference type="Pfam" id="PF00891">
    <property type="entry name" value="Methyltransf_2"/>
    <property type="match status" value="1"/>
</dbReference>
<dbReference type="PANTHER" id="PTHR43712">
    <property type="entry name" value="PUTATIVE (AFU_ORTHOLOGUE AFUA_4G14580)-RELATED"/>
    <property type="match status" value="1"/>
</dbReference>
<dbReference type="GO" id="GO:0008171">
    <property type="term" value="F:O-methyltransferase activity"/>
    <property type="evidence" value="ECO:0007669"/>
    <property type="project" value="InterPro"/>
</dbReference>
<dbReference type="SUPFAM" id="SSF46785">
    <property type="entry name" value="Winged helix' DNA-binding domain"/>
    <property type="match status" value="1"/>
</dbReference>
<dbReference type="AlphaFoldDB" id="A0A0L0N2E1"/>
<dbReference type="Gene3D" id="3.40.50.150">
    <property type="entry name" value="Vaccinia Virus protein VP39"/>
    <property type="match status" value="1"/>
</dbReference>
<dbReference type="SUPFAM" id="SSF53335">
    <property type="entry name" value="S-adenosyl-L-methionine-dependent methyltransferases"/>
    <property type="match status" value="1"/>
</dbReference>
<evidence type="ECO:0000256" key="2">
    <source>
        <dbReference type="ARBA" id="ARBA00022679"/>
    </source>
</evidence>
<dbReference type="InterPro" id="IPR036390">
    <property type="entry name" value="WH_DNA-bd_sf"/>
</dbReference>
<keyword evidence="7" id="KW-1185">Reference proteome</keyword>
<sequence length="403" mass="45043">MASVAEELVEKLNAADTTSFKGNDVSRLQLAMAARKLFHKLETKEEKTMRLAIEEPVVFSALQALIDVGLWDAWTAVGGSEKNVDELAAITKKDVDPELLRHLLRLLATNYIVLETGEDRYVPTSFSLCIGDMSTLVAPALRIRYARHPKTDHIAQCSHHFPEFLAKTNYRKPLDDNNSCYIDTFPEKKNFWDRCKANPAHQESFSSFMLLWGKHKRPWPQFYDTNALLEGADLSDGSAFVVDIGGHHGVDLLRVLEKHPDIPAGSLLLEDLPEVIASIRIPTDKIKAIGHSFFDPQPVRGSRAYYLHAVLHDWSDQVSVEILKQVAAVMKPGYSKVLINDIVLPATGTTCYQAALDCLVMQASANERTEAVWNKVLNEAGLKLVKIWPDGRGYESLIEAELP</sequence>
<comment type="caution">
    <text evidence="6">The sequence shown here is derived from an EMBL/GenBank/DDBJ whole genome shotgun (WGS) entry which is preliminary data.</text>
</comment>
<reference evidence="6 7" key="1">
    <citation type="journal article" date="2015" name="BMC Genomics">
        <title>The genome of the truffle-parasite Tolypocladium ophioglossoides and the evolution of antifungal peptaibiotics.</title>
        <authorList>
            <person name="Quandt C.A."/>
            <person name="Bushley K.E."/>
            <person name="Spatafora J.W."/>
        </authorList>
    </citation>
    <scope>NUCLEOTIDE SEQUENCE [LARGE SCALE GENOMIC DNA]</scope>
    <source>
        <strain evidence="6 7">CBS 100239</strain>
    </source>
</reference>
<evidence type="ECO:0000313" key="6">
    <source>
        <dbReference type="EMBL" id="KND88247.1"/>
    </source>
</evidence>
<dbReference type="PIRSF" id="PIRSF005739">
    <property type="entry name" value="O-mtase"/>
    <property type="match status" value="1"/>
</dbReference>
<dbReference type="PROSITE" id="PS51683">
    <property type="entry name" value="SAM_OMT_II"/>
    <property type="match status" value="1"/>
</dbReference>
<evidence type="ECO:0000313" key="7">
    <source>
        <dbReference type="Proteomes" id="UP000036947"/>
    </source>
</evidence>
<dbReference type="Gene3D" id="1.10.10.10">
    <property type="entry name" value="Winged helix-like DNA-binding domain superfamily/Winged helix DNA-binding domain"/>
    <property type="match status" value="1"/>
</dbReference>
<organism evidence="6 7">
    <name type="scientific">Tolypocladium ophioglossoides (strain CBS 100239)</name>
    <name type="common">Snaketongue truffleclub</name>
    <name type="synonym">Elaphocordyceps ophioglossoides</name>
    <dbReference type="NCBI Taxonomy" id="1163406"/>
    <lineage>
        <taxon>Eukaryota</taxon>
        <taxon>Fungi</taxon>
        <taxon>Dikarya</taxon>
        <taxon>Ascomycota</taxon>
        <taxon>Pezizomycotina</taxon>
        <taxon>Sordariomycetes</taxon>
        <taxon>Hypocreomycetidae</taxon>
        <taxon>Hypocreales</taxon>
        <taxon>Ophiocordycipitaceae</taxon>
        <taxon>Tolypocladium</taxon>
    </lineage>
</organism>
<keyword evidence="2 6" id="KW-0808">Transferase</keyword>
<keyword evidence="3" id="KW-0949">S-adenosyl-L-methionine</keyword>
<protein>
    <submittedName>
        <fullName evidence="6">Demethylsterigmatocystin 6-O-methyltransferase</fullName>
    </submittedName>
</protein>
<feature type="active site" description="Proton acceptor" evidence="4">
    <location>
        <position position="312"/>
    </location>
</feature>